<comment type="caution">
    <text evidence="7">The sequence shown here is derived from an EMBL/GenBank/DDBJ whole genome shotgun (WGS) entry which is preliminary data.</text>
</comment>
<dbReference type="PANTHER" id="PTHR34773">
    <property type="entry name" value="FLAGELLAR SECRETION CHAPERONE FLIS"/>
    <property type="match status" value="1"/>
</dbReference>
<proteinExistence type="inferred from homology"/>
<dbReference type="CDD" id="cd16098">
    <property type="entry name" value="FliS"/>
    <property type="match status" value="1"/>
</dbReference>
<dbReference type="GO" id="GO:0044780">
    <property type="term" value="P:bacterial-type flagellum assembly"/>
    <property type="evidence" value="ECO:0007669"/>
    <property type="project" value="InterPro"/>
</dbReference>
<dbReference type="Pfam" id="PF02561">
    <property type="entry name" value="FliS"/>
    <property type="match status" value="1"/>
</dbReference>
<gene>
    <name evidence="7" type="primary">fliS</name>
    <name evidence="7" type="ORF">HQ497_00160</name>
</gene>
<dbReference type="GO" id="GO:0005829">
    <property type="term" value="C:cytosol"/>
    <property type="evidence" value="ECO:0007669"/>
    <property type="project" value="UniProtKB-SubCell"/>
</dbReference>
<dbReference type="NCBIfam" id="TIGR00208">
    <property type="entry name" value="fliS"/>
    <property type="match status" value="1"/>
</dbReference>
<dbReference type="SUPFAM" id="SSF101116">
    <property type="entry name" value="Flagellar export chaperone FliS"/>
    <property type="match status" value="1"/>
</dbReference>
<organism evidence="7 8">
    <name type="scientific">SAR86 cluster bacterium</name>
    <dbReference type="NCBI Taxonomy" id="2030880"/>
    <lineage>
        <taxon>Bacteria</taxon>
        <taxon>Pseudomonadati</taxon>
        <taxon>Pseudomonadota</taxon>
        <taxon>Gammaproteobacteria</taxon>
        <taxon>SAR86 cluster</taxon>
    </lineage>
</organism>
<evidence type="ECO:0000256" key="1">
    <source>
        <dbReference type="ARBA" id="ARBA00004514"/>
    </source>
</evidence>
<dbReference type="Gene3D" id="1.20.120.340">
    <property type="entry name" value="Flagellar protein FliS"/>
    <property type="match status" value="1"/>
</dbReference>
<dbReference type="InterPro" id="IPR003713">
    <property type="entry name" value="FliS"/>
</dbReference>
<evidence type="ECO:0000256" key="2">
    <source>
        <dbReference type="ARBA" id="ARBA00008787"/>
    </source>
</evidence>
<evidence type="ECO:0000256" key="4">
    <source>
        <dbReference type="ARBA" id="ARBA00022795"/>
    </source>
</evidence>
<keyword evidence="7" id="KW-0969">Cilium</keyword>
<evidence type="ECO:0000313" key="8">
    <source>
        <dbReference type="Proteomes" id="UP000754644"/>
    </source>
</evidence>
<dbReference type="GO" id="GO:0071973">
    <property type="term" value="P:bacterial-type flagellum-dependent cell motility"/>
    <property type="evidence" value="ECO:0007669"/>
    <property type="project" value="TreeGrafter"/>
</dbReference>
<protein>
    <recommendedName>
        <fullName evidence="6">Flagellar secretion chaperone FliS</fullName>
    </recommendedName>
</protein>
<dbReference type="EMBL" id="JABMOJ010000008">
    <property type="protein sequence ID" value="NQV63748.1"/>
    <property type="molecule type" value="Genomic_DNA"/>
</dbReference>
<dbReference type="Proteomes" id="UP000754644">
    <property type="component" value="Unassembled WGS sequence"/>
</dbReference>
<evidence type="ECO:0000256" key="3">
    <source>
        <dbReference type="ARBA" id="ARBA00022490"/>
    </source>
</evidence>
<evidence type="ECO:0000256" key="6">
    <source>
        <dbReference type="PIRNR" id="PIRNR039090"/>
    </source>
</evidence>
<dbReference type="PIRSF" id="PIRSF039090">
    <property type="entry name" value="Flis"/>
    <property type="match status" value="1"/>
</dbReference>
<keyword evidence="5" id="KW-0143">Chaperone</keyword>
<comment type="similarity">
    <text evidence="2 6">Belongs to the FliS family.</text>
</comment>
<evidence type="ECO:0000256" key="5">
    <source>
        <dbReference type="ARBA" id="ARBA00023186"/>
    </source>
</evidence>
<keyword evidence="7" id="KW-0966">Cell projection</keyword>
<evidence type="ECO:0000313" key="7">
    <source>
        <dbReference type="EMBL" id="NQV63748.1"/>
    </source>
</evidence>
<keyword evidence="3 6" id="KW-0963">Cytoplasm</keyword>
<accession>A0A973A7J7</accession>
<dbReference type="PANTHER" id="PTHR34773:SF1">
    <property type="entry name" value="FLAGELLAR SECRETION CHAPERONE FLIS"/>
    <property type="match status" value="1"/>
</dbReference>
<comment type="subcellular location">
    <subcellularLocation>
        <location evidence="1 6">Cytoplasm</location>
        <location evidence="1 6">Cytosol</location>
    </subcellularLocation>
</comment>
<dbReference type="AlphaFoldDB" id="A0A973A7J7"/>
<name>A0A973A7J7_9GAMM</name>
<keyword evidence="4 6" id="KW-1005">Bacterial flagellum biogenesis</keyword>
<sequence>MAGYKMVGQAGRVDYANQVELVQMLFSALLESMSEAEGHMQRGSVELKCKSIARADKIVQGLRITLDHERGGELARNLDALYEYVSRRLLHANLRNDVESLREARGLMADISSAWEMLPSVMLKQKMAGN</sequence>
<dbReference type="InterPro" id="IPR036584">
    <property type="entry name" value="FliS_sf"/>
</dbReference>
<reference evidence="7" key="1">
    <citation type="submission" date="2020-05" db="EMBL/GenBank/DDBJ databases">
        <title>Sulfur intermediates as new biogeochemical hubs in an aquatic model microbial ecosystem.</title>
        <authorList>
            <person name="Vigneron A."/>
        </authorList>
    </citation>
    <scope>NUCLEOTIDE SEQUENCE</scope>
    <source>
        <strain evidence="7">Bin.250</strain>
    </source>
</reference>
<keyword evidence="7" id="KW-0282">Flagellum</keyword>